<evidence type="ECO:0000313" key="2">
    <source>
        <dbReference type="Proteomes" id="UP001501586"/>
    </source>
</evidence>
<evidence type="ECO:0000313" key="1">
    <source>
        <dbReference type="EMBL" id="GAA4284270.1"/>
    </source>
</evidence>
<dbReference type="InterPro" id="IPR007061">
    <property type="entry name" value="MST-like"/>
</dbReference>
<dbReference type="SUPFAM" id="SSF109854">
    <property type="entry name" value="DinB/YfiT-like putative metalloenzymes"/>
    <property type="match status" value="1"/>
</dbReference>
<dbReference type="InterPro" id="IPR034660">
    <property type="entry name" value="DinB/YfiT-like"/>
</dbReference>
<comment type="caution">
    <text evidence="1">The sequence shown here is derived from an EMBL/GenBank/DDBJ whole genome shotgun (WGS) entry which is preliminary data.</text>
</comment>
<dbReference type="EMBL" id="BAABAZ010000006">
    <property type="protein sequence ID" value="GAA4284270.1"/>
    <property type="molecule type" value="Genomic_DNA"/>
</dbReference>
<dbReference type="RefSeq" id="WP_236866081.1">
    <property type="nucleotide sequence ID" value="NZ_BAABAZ010000006.1"/>
</dbReference>
<organism evidence="1 2">
    <name type="scientific">Brevibacterium daeguense</name>
    <dbReference type="NCBI Taxonomy" id="909936"/>
    <lineage>
        <taxon>Bacteria</taxon>
        <taxon>Bacillati</taxon>
        <taxon>Actinomycetota</taxon>
        <taxon>Actinomycetes</taxon>
        <taxon>Micrococcales</taxon>
        <taxon>Brevibacteriaceae</taxon>
        <taxon>Brevibacterium</taxon>
    </lineage>
</organism>
<dbReference type="Pfam" id="PF04978">
    <property type="entry name" value="MST"/>
    <property type="match status" value="1"/>
</dbReference>
<gene>
    <name evidence="1" type="ORF">GCM10022261_18010</name>
</gene>
<sequence>MPFFAPEITTEADALPAFLRQQMQQLRSTAFGLSTEQARTTPLPSALSISGLLAHTAQVVYGWLTMALRAPERLTTDEYIEINRLIGLHEMYSGAEVPQDASLDEMLVIFDRVVDFIAEAAPRIDLAVELPKPVSPWMPEDHSANGRWVWLHLIAEVGRHAGHADLIREAIDGKISYELNFLVDGGTEEEWQEQDAAWS</sequence>
<keyword evidence="2" id="KW-1185">Reference proteome</keyword>
<dbReference type="Gene3D" id="1.20.120.450">
    <property type="entry name" value="dinb family like domain"/>
    <property type="match status" value="1"/>
</dbReference>
<accession>A0ABP8EJW1</accession>
<name>A0ABP8EJW1_9MICO</name>
<proteinExistence type="predicted"/>
<reference evidence="2" key="1">
    <citation type="journal article" date="2019" name="Int. J. Syst. Evol. Microbiol.">
        <title>The Global Catalogue of Microorganisms (GCM) 10K type strain sequencing project: providing services to taxonomists for standard genome sequencing and annotation.</title>
        <authorList>
            <consortium name="The Broad Institute Genomics Platform"/>
            <consortium name="The Broad Institute Genome Sequencing Center for Infectious Disease"/>
            <person name="Wu L."/>
            <person name="Ma J."/>
        </authorList>
    </citation>
    <scope>NUCLEOTIDE SEQUENCE [LARGE SCALE GENOMIC DNA]</scope>
    <source>
        <strain evidence="2">JCM 17458</strain>
    </source>
</reference>
<dbReference type="Proteomes" id="UP001501586">
    <property type="component" value="Unassembled WGS sequence"/>
</dbReference>
<protein>
    <submittedName>
        <fullName evidence="1">DinB family protein</fullName>
    </submittedName>
</protein>